<keyword evidence="5" id="KW-0175">Coiled coil</keyword>
<organism evidence="8 10">
    <name type="scientific">Peptoclostridium litorale DSM 5388</name>
    <dbReference type="NCBI Taxonomy" id="1121324"/>
    <lineage>
        <taxon>Bacteria</taxon>
        <taxon>Bacillati</taxon>
        <taxon>Bacillota</taxon>
        <taxon>Clostridia</taxon>
        <taxon>Peptostreptococcales</taxon>
        <taxon>Peptoclostridiaceae</taxon>
        <taxon>Peptoclostridium</taxon>
    </lineage>
</organism>
<dbReference type="PANTHER" id="PTHR41335">
    <property type="entry name" value="MEMBRANE PROTEIN-RELATED"/>
    <property type="match status" value="1"/>
</dbReference>
<keyword evidence="3 6" id="KW-1133">Transmembrane helix</keyword>
<keyword evidence="10" id="KW-1185">Reference proteome</keyword>
<evidence type="ECO:0000256" key="6">
    <source>
        <dbReference type="SAM" id="Phobius"/>
    </source>
</evidence>
<gene>
    <name evidence="9" type="ORF">CLIT_10c01160</name>
    <name evidence="8" type="ORF">CLIT_23c02340</name>
</gene>
<dbReference type="AlphaFoldDB" id="A0A069RI85"/>
<evidence type="ECO:0000256" key="2">
    <source>
        <dbReference type="ARBA" id="ARBA00022692"/>
    </source>
</evidence>
<evidence type="ECO:0000313" key="9">
    <source>
        <dbReference type="EMBL" id="KDR95389.1"/>
    </source>
</evidence>
<evidence type="ECO:0000256" key="3">
    <source>
        <dbReference type="ARBA" id="ARBA00022989"/>
    </source>
</evidence>
<evidence type="ECO:0000256" key="4">
    <source>
        <dbReference type="ARBA" id="ARBA00023136"/>
    </source>
</evidence>
<keyword evidence="4 6" id="KW-0472">Membrane</keyword>
<protein>
    <recommendedName>
        <fullName evidence="7">Lipopolysaccharide assembly protein A domain-containing protein</fullName>
    </recommendedName>
</protein>
<feature type="domain" description="Lipopolysaccharide assembly protein A" evidence="7">
    <location>
        <begin position="22"/>
        <end position="83"/>
    </location>
</feature>
<name>A0A069RI85_PEPLI</name>
<accession>A0A069RI85</accession>
<comment type="caution">
    <text evidence="8">The sequence shown here is derived from an EMBL/GenBank/DDBJ whole genome shotgun (WGS) entry which is preliminary data.</text>
</comment>
<evidence type="ECO:0000313" key="10">
    <source>
        <dbReference type="Proteomes" id="UP000027946"/>
    </source>
</evidence>
<dbReference type="EMBL" id="JJMM01000010">
    <property type="protein sequence ID" value="KDR95389.1"/>
    <property type="molecule type" value="Genomic_DNA"/>
</dbReference>
<dbReference type="OrthoDB" id="1708221at2"/>
<dbReference type="GO" id="GO:0005886">
    <property type="term" value="C:plasma membrane"/>
    <property type="evidence" value="ECO:0007669"/>
    <property type="project" value="InterPro"/>
</dbReference>
<keyword evidence="1" id="KW-1003">Cell membrane</keyword>
<evidence type="ECO:0000256" key="1">
    <source>
        <dbReference type="ARBA" id="ARBA00022475"/>
    </source>
</evidence>
<keyword evidence="2 6" id="KW-0812">Transmembrane</keyword>
<reference evidence="8 10" key="1">
    <citation type="submission" date="2014-03" db="EMBL/GenBank/DDBJ databases">
        <title>Genome sequence of Clostridium litorale W6, DSM 5388.</title>
        <authorList>
            <person name="Poehlein A."/>
            <person name="Jagirdar A."/>
            <person name="Khonsari B."/>
            <person name="Chibani C.M."/>
            <person name="Gutierrez Gutierrez D.A."/>
            <person name="Davydova E."/>
            <person name="Alghaithi H.S."/>
            <person name="Nair K.P."/>
            <person name="Dhamotharan K."/>
            <person name="Chandran L."/>
            <person name="G W."/>
            <person name="Daniel R."/>
        </authorList>
    </citation>
    <scope>NUCLEOTIDE SEQUENCE [LARGE SCALE GENOMIC DNA]</scope>
    <source>
        <strain evidence="8 10">W6</strain>
    </source>
</reference>
<feature type="transmembrane region" description="Helical" evidence="6">
    <location>
        <begin position="35"/>
        <end position="60"/>
    </location>
</feature>
<dbReference type="Pfam" id="PF06305">
    <property type="entry name" value="LapA_dom"/>
    <property type="match status" value="1"/>
</dbReference>
<feature type="coiled-coil region" evidence="5">
    <location>
        <begin position="69"/>
        <end position="110"/>
    </location>
</feature>
<dbReference type="Proteomes" id="UP000027946">
    <property type="component" value="Unassembled WGS sequence"/>
</dbReference>
<dbReference type="EMBL" id="JJMM01000026">
    <property type="protein sequence ID" value="KDR93962.1"/>
    <property type="molecule type" value="Genomic_DNA"/>
</dbReference>
<dbReference type="eggNOG" id="COG5416">
    <property type="taxonomic scope" value="Bacteria"/>
</dbReference>
<evidence type="ECO:0000256" key="5">
    <source>
        <dbReference type="SAM" id="Coils"/>
    </source>
</evidence>
<dbReference type="PANTHER" id="PTHR41335:SF1">
    <property type="entry name" value="MEMBRANE PROTEIN"/>
    <property type="match status" value="1"/>
</dbReference>
<dbReference type="InterPro" id="IPR010445">
    <property type="entry name" value="LapA_dom"/>
</dbReference>
<sequence>MQFGFIFSLLFAIFVAVFAVMNSDVVTIQFLWKEYQLSQSVVILISATFGALVTFFISLFSKMKYGMKSRENKNKISGLEKNIKGLEEANKNYEIEIERLKLKLEHAKTQQMAPVNISKDENTKKEDL</sequence>
<evidence type="ECO:0000313" key="8">
    <source>
        <dbReference type="EMBL" id="KDR93962.1"/>
    </source>
</evidence>
<dbReference type="STRING" id="1121324.CLIT_10c01160"/>
<dbReference type="RefSeq" id="WP_052636019.1">
    <property type="nucleotide sequence ID" value="NZ_FSRH01000004.1"/>
</dbReference>
<evidence type="ECO:0000259" key="7">
    <source>
        <dbReference type="Pfam" id="PF06305"/>
    </source>
</evidence>
<proteinExistence type="predicted"/>